<reference evidence="2 3" key="1">
    <citation type="submission" date="2019-05" db="EMBL/GenBank/DDBJ databases">
        <title>Another draft genome of Portunus trituberculatus and its Hox gene families provides insights of decapod evolution.</title>
        <authorList>
            <person name="Jeong J.-H."/>
            <person name="Song I."/>
            <person name="Kim S."/>
            <person name="Choi T."/>
            <person name="Kim D."/>
            <person name="Ryu S."/>
            <person name="Kim W."/>
        </authorList>
    </citation>
    <scope>NUCLEOTIDE SEQUENCE [LARGE SCALE GENOMIC DNA]</scope>
    <source>
        <tissue evidence="2">Muscle</tissue>
    </source>
</reference>
<organism evidence="2 3">
    <name type="scientific">Portunus trituberculatus</name>
    <name type="common">Swimming crab</name>
    <name type="synonym">Neptunus trituberculatus</name>
    <dbReference type="NCBI Taxonomy" id="210409"/>
    <lineage>
        <taxon>Eukaryota</taxon>
        <taxon>Metazoa</taxon>
        <taxon>Ecdysozoa</taxon>
        <taxon>Arthropoda</taxon>
        <taxon>Crustacea</taxon>
        <taxon>Multicrustacea</taxon>
        <taxon>Malacostraca</taxon>
        <taxon>Eumalacostraca</taxon>
        <taxon>Eucarida</taxon>
        <taxon>Decapoda</taxon>
        <taxon>Pleocyemata</taxon>
        <taxon>Brachyura</taxon>
        <taxon>Eubrachyura</taxon>
        <taxon>Portunoidea</taxon>
        <taxon>Portunidae</taxon>
        <taxon>Portuninae</taxon>
        <taxon>Portunus</taxon>
    </lineage>
</organism>
<protein>
    <submittedName>
        <fullName evidence="2">Uncharacterized protein</fullName>
    </submittedName>
</protein>
<feature type="signal peptide" evidence="1">
    <location>
        <begin position="1"/>
        <end position="18"/>
    </location>
</feature>
<proteinExistence type="predicted"/>
<evidence type="ECO:0000313" key="2">
    <source>
        <dbReference type="EMBL" id="MPC51771.1"/>
    </source>
</evidence>
<dbReference type="EMBL" id="VSRR010010401">
    <property type="protein sequence ID" value="MPC51771.1"/>
    <property type="molecule type" value="Genomic_DNA"/>
</dbReference>
<keyword evidence="1" id="KW-0732">Signal</keyword>
<evidence type="ECO:0000313" key="3">
    <source>
        <dbReference type="Proteomes" id="UP000324222"/>
    </source>
</evidence>
<comment type="caution">
    <text evidence="2">The sequence shown here is derived from an EMBL/GenBank/DDBJ whole genome shotgun (WGS) entry which is preliminary data.</text>
</comment>
<dbReference type="Proteomes" id="UP000324222">
    <property type="component" value="Unassembled WGS sequence"/>
</dbReference>
<keyword evidence="3" id="KW-1185">Reference proteome</keyword>
<sequence>MLQVLLIILSQLIPQCQACFLLNNHSISFLLLKYHLRLCMWLL</sequence>
<dbReference type="AlphaFoldDB" id="A0A5B7FWA7"/>
<feature type="chain" id="PRO_5023122075" evidence="1">
    <location>
        <begin position="19"/>
        <end position="43"/>
    </location>
</feature>
<name>A0A5B7FWA7_PORTR</name>
<gene>
    <name evidence="2" type="ORF">E2C01_045624</name>
</gene>
<evidence type="ECO:0000256" key="1">
    <source>
        <dbReference type="SAM" id="SignalP"/>
    </source>
</evidence>
<accession>A0A5B7FWA7</accession>